<dbReference type="EMBL" id="QGDT01000004">
    <property type="protein sequence ID" value="PWJ58441.1"/>
    <property type="molecule type" value="Genomic_DNA"/>
</dbReference>
<dbReference type="PROSITE" id="PS51257">
    <property type="entry name" value="PROKAR_LIPOPROTEIN"/>
    <property type="match status" value="1"/>
</dbReference>
<evidence type="ECO:0000313" key="2">
    <source>
        <dbReference type="EMBL" id="PWJ58441.1"/>
    </source>
</evidence>
<dbReference type="InterPro" id="IPR003431">
    <property type="entry name" value="B-propeller_Phytase"/>
</dbReference>
<dbReference type="Proteomes" id="UP000245880">
    <property type="component" value="Unassembled WGS sequence"/>
</dbReference>
<dbReference type="Gene3D" id="2.120.10.30">
    <property type="entry name" value="TolB, C-terminal domain"/>
    <property type="match status" value="1"/>
</dbReference>
<dbReference type="AlphaFoldDB" id="A0A316ALK4"/>
<dbReference type="GO" id="GO:0016158">
    <property type="term" value="F:inositol hexakisphosphate 3-phosphatase activity"/>
    <property type="evidence" value="ECO:0007669"/>
    <property type="project" value="InterPro"/>
</dbReference>
<dbReference type="SUPFAM" id="SSF50956">
    <property type="entry name" value="Thermostable phytase (3-phytase)"/>
    <property type="match status" value="1"/>
</dbReference>
<keyword evidence="3" id="KW-1185">Reference proteome</keyword>
<dbReference type="Pfam" id="PF02333">
    <property type="entry name" value="Phytase"/>
    <property type="match status" value="1"/>
</dbReference>
<comment type="caution">
    <text evidence="2">The sequence shown here is derived from an EMBL/GenBank/DDBJ whole genome shotgun (WGS) entry which is preliminary data.</text>
</comment>
<dbReference type="RefSeq" id="WP_109674292.1">
    <property type="nucleotide sequence ID" value="NZ_QGDT01000004.1"/>
</dbReference>
<dbReference type="InterPro" id="IPR011042">
    <property type="entry name" value="6-blade_b-propeller_TolB-like"/>
</dbReference>
<name>A0A316ALK4_9BACT</name>
<gene>
    <name evidence="2" type="ORF">CLV98_104301</name>
</gene>
<accession>A0A316ALK4</accession>
<dbReference type="OrthoDB" id="8696437at2"/>
<reference evidence="2 3" key="1">
    <citation type="submission" date="2018-03" db="EMBL/GenBank/DDBJ databases">
        <title>Genomic Encyclopedia of Archaeal and Bacterial Type Strains, Phase II (KMG-II): from individual species to whole genera.</title>
        <authorList>
            <person name="Goeker M."/>
        </authorList>
    </citation>
    <scope>NUCLEOTIDE SEQUENCE [LARGE SCALE GENOMIC DNA]</scope>
    <source>
        <strain evidence="2 3">DSM 100346</strain>
    </source>
</reference>
<proteinExistence type="predicted"/>
<organism evidence="2 3">
    <name type="scientific">Dyadobacter jejuensis</name>
    <dbReference type="NCBI Taxonomy" id="1082580"/>
    <lineage>
        <taxon>Bacteria</taxon>
        <taxon>Pseudomonadati</taxon>
        <taxon>Bacteroidota</taxon>
        <taxon>Cytophagia</taxon>
        <taxon>Cytophagales</taxon>
        <taxon>Spirosomataceae</taxon>
        <taxon>Dyadobacter</taxon>
    </lineage>
</organism>
<evidence type="ECO:0000259" key="1">
    <source>
        <dbReference type="PROSITE" id="PS51662"/>
    </source>
</evidence>
<dbReference type="PROSITE" id="PS51662">
    <property type="entry name" value="BP_PHYTASE"/>
    <property type="match status" value="1"/>
</dbReference>
<sequence>MLYNIKTTFVGLAGWSYLLFSCGSDKPTETASSQQDTLSIVEPLYISDPVDFDTDDPAIWVNPADPSQSLIIGTDKDQNGGLYVFDLKGKIIPEKTIKGLKRPDNVDIAYGMPLQGVPTDIAVTTERFTHKLRIYSLPDMKPVDNGGLEMFEGQTGKYERDLMGISLYKKPTGELYAIVGRKFGPTDGSYLWQYLLEDDGKGMVKATLVRKFGKFSGIKEIEAIAVDNQLGYIYYSDEGVGVRKYYADPLQGDQELALFAQTGFAEDHEGISIYNRSDSTGYILVSDQGANRFQIFSREGVSGDPHQHKLLKMVKVRATHSDGSDMVSVPLNPDFKHGLFVVMSDDKTFHLYRWEDIAGKELQSITN</sequence>
<protein>
    <submittedName>
        <fullName evidence="2">3-phytase</fullName>
    </submittedName>
</protein>
<feature type="domain" description="BPP" evidence="1">
    <location>
        <begin position="31"/>
        <end position="362"/>
    </location>
</feature>
<evidence type="ECO:0000313" key="3">
    <source>
        <dbReference type="Proteomes" id="UP000245880"/>
    </source>
</evidence>